<comment type="caution">
    <text evidence="3">The sequence shown here is derived from an EMBL/GenBank/DDBJ whole genome shotgun (WGS) entry which is preliminary data.</text>
</comment>
<protein>
    <recommendedName>
        <fullName evidence="2">AAA+ ATPase domain-containing protein</fullName>
    </recommendedName>
</protein>
<sequence>MENQKIILATASKAAKCLVAPIERQLDYLLNYHSNVEDLKIQLKMLGDVKGGVDQSVDIATRNGEDIEPDIEKWLESVSRINEVARKFLDDERNAKKWYFNRLCPNLKSRYQLSKKAKKTAAEVFEIQDSGIFYTTKGYEAFESRMSTLKGIMEALTSIDIQIIGIYGIGGVGKTMLAKEVGKKSKEDQLFDEVVIVDISRTPNIKKIQGEIANVLGLKFDQETEPERAYRLCQRLGEVRILVILDDIWARLDLKAVGIPFKDEHEGKDIYEEGKDALKCKVVVISRNQDALRSDKMAAQMNFLVEVLPEKEAWNFFKKMAGDGVFLI</sequence>
<evidence type="ECO:0000256" key="1">
    <source>
        <dbReference type="ARBA" id="ARBA00022821"/>
    </source>
</evidence>
<gene>
    <name evidence="3" type="ORF">L1049_020906</name>
</gene>
<reference evidence="3 4" key="1">
    <citation type="journal article" date="2024" name="Plant J.">
        <title>Genome sequences and population genomics reveal climatic adaptation and genomic divergence between two closely related sweetgum species.</title>
        <authorList>
            <person name="Xu W.Q."/>
            <person name="Ren C.Q."/>
            <person name="Zhang X.Y."/>
            <person name="Comes H.P."/>
            <person name="Liu X.H."/>
            <person name="Li Y.G."/>
            <person name="Kettle C.J."/>
            <person name="Jalonen R."/>
            <person name="Gaisberger H."/>
            <person name="Ma Y.Z."/>
            <person name="Qiu Y.X."/>
        </authorList>
    </citation>
    <scope>NUCLEOTIDE SEQUENCE [LARGE SCALE GENOMIC DNA]</scope>
    <source>
        <strain evidence="3">Hangzhou</strain>
    </source>
</reference>
<keyword evidence="1" id="KW-0611">Plant defense</keyword>
<dbReference type="SUPFAM" id="SSF52540">
    <property type="entry name" value="P-loop containing nucleoside triphosphate hydrolases"/>
    <property type="match status" value="1"/>
</dbReference>
<evidence type="ECO:0000313" key="3">
    <source>
        <dbReference type="EMBL" id="KAK9292925.1"/>
    </source>
</evidence>
<feature type="domain" description="AAA+ ATPase" evidence="2">
    <location>
        <begin position="160"/>
        <end position="313"/>
    </location>
</feature>
<organism evidence="3 4">
    <name type="scientific">Liquidambar formosana</name>
    <name type="common">Formosan gum</name>
    <dbReference type="NCBI Taxonomy" id="63359"/>
    <lineage>
        <taxon>Eukaryota</taxon>
        <taxon>Viridiplantae</taxon>
        <taxon>Streptophyta</taxon>
        <taxon>Embryophyta</taxon>
        <taxon>Tracheophyta</taxon>
        <taxon>Spermatophyta</taxon>
        <taxon>Magnoliopsida</taxon>
        <taxon>eudicotyledons</taxon>
        <taxon>Gunneridae</taxon>
        <taxon>Pentapetalae</taxon>
        <taxon>Saxifragales</taxon>
        <taxon>Altingiaceae</taxon>
        <taxon>Liquidambar</taxon>
    </lineage>
</organism>
<dbReference type="Gene3D" id="3.40.50.300">
    <property type="entry name" value="P-loop containing nucleotide triphosphate hydrolases"/>
    <property type="match status" value="1"/>
</dbReference>
<dbReference type="PANTHER" id="PTHR33463:SF198">
    <property type="entry name" value="RPP4C3"/>
    <property type="match status" value="1"/>
</dbReference>
<dbReference type="InterPro" id="IPR027417">
    <property type="entry name" value="P-loop_NTPase"/>
</dbReference>
<dbReference type="GO" id="GO:0043531">
    <property type="term" value="F:ADP binding"/>
    <property type="evidence" value="ECO:0007669"/>
    <property type="project" value="InterPro"/>
</dbReference>
<dbReference type="InterPro" id="IPR003593">
    <property type="entry name" value="AAA+_ATPase"/>
</dbReference>
<dbReference type="InterPro" id="IPR002182">
    <property type="entry name" value="NB-ARC"/>
</dbReference>
<dbReference type="PRINTS" id="PR00364">
    <property type="entry name" value="DISEASERSIST"/>
</dbReference>
<proteinExistence type="predicted"/>
<evidence type="ECO:0000313" key="4">
    <source>
        <dbReference type="Proteomes" id="UP001415857"/>
    </source>
</evidence>
<evidence type="ECO:0000259" key="2">
    <source>
        <dbReference type="SMART" id="SM00382"/>
    </source>
</evidence>
<dbReference type="PANTHER" id="PTHR33463">
    <property type="entry name" value="NB-ARC DOMAIN-CONTAINING PROTEIN-RELATED"/>
    <property type="match status" value="1"/>
</dbReference>
<dbReference type="InterPro" id="IPR050905">
    <property type="entry name" value="Plant_NBS-LRR"/>
</dbReference>
<dbReference type="EMBL" id="JBBPBK010000001">
    <property type="protein sequence ID" value="KAK9292925.1"/>
    <property type="molecule type" value="Genomic_DNA"/>
</dbReference>
<dbReference type="Proteomes" id="UP001415857">
    <property type="component" value="Unassembled WGS sequence"/>
</dbReference>
<accession>A0AAP0SDR8</accession>
<name>A0AAP0SDR8_LIQFO</name>
<dbReference type="Pfam" id="PF00931">
    <property type="entry name" value="NB-ARC"/>
    <property type="match status" value="1"/>
</dbReference>
<keyword evidence="4" id="KW-1185">Reference proteome</keyword>
<dbReference type="SMART" id="SM00382">
    <property type="entry name" value="AAA"/>
    <property type="match status" value="1"/>
</dbReference>
<dbReference type="AlphaFoldDB" id="A0AAP0SDR8"/>